<evidence type="ECO:0000313" key="1">
    <source>
        <dbReference type="EMBL" id="KAG7162882.1"/>
    </source>
</evidence>
<name>A0A8J5JRE1_HOMAM</name>
<evidence type="ECO:0000313" key="2">
    <source>
        <dbReference type="Proteomes" id="UP000747542"/>
    </source>
</evidence>
<sequence length="158" mass="16952">MCLPVVCITETASYSALAITSITCPVPCITSRFLSASCTSGTQWSSPPDYYLSREDLLSSPHKETDTKDAFPPSPGILSKVPPAGGCRGRSSNIFHDLAPTTRSFPLTTPPPSAPFSTSSTGDLTPAHYTTCNAIMTNPTHTWPIIQTYTVLDTYTVF</sequence>
<dbReference type="Proteomes" id="UP000747542">
    <property type="component" value="Unassembled WGS sequence"/>
</dbReference>
<comment type="caution">
    <text evidence="1">The sequence shown here is derived from an EMBL/GenBank/DDBJ whole genome shotgun (WGS) entry which is preliminary data.</text>
</comment>
<keyword evidence="2" id="KW-1185">Reference proteome</keyword>
<protein>
    <submittedName>
        <fullName evidence="1">Uncharacterized protein</fullName>
    </submittedName>
</protein>
<dbReference type="EMBL" id="JAHLQT010026790">
    <property type="protein sequence ID" value="KAG7162882.1"/>
    <property type="molecule type" value="Genomic_DNA"/>
</dbReference>
<gene>
    <name evidence="1" type="ORF">Hamer_G028755</name>
</gene>
<accession>A0A8J5JRE1</accession>
<reference evidence="1" key="1">
    <citation type="journal article" date="2021" name="Sci. Adv.">
        <title>The American lobster genome reveals insights on longevity, neural, and immune adaptations.</title>
        <authorList>
            <person name="Polinski J.M."/>
            <person name="Zimin A.V."/>
            <person name="Clark K.F."/>
            <person name="Kohn A.B."/>
            <person name="Sadowski N."/>
            <person name="Timp W."/>
            <person name="Ptitsyn A."/>
            <person name="Khanna P."/>
            <person name="Romanova D.Y."/>
            <person name="Williams P."/>
            <person name="Greenwood S.J."/>
            <person name="Moroz L.L."/>
            <person name="Walt D.R."/>
            <person name="Bodnar A.G."/>
        </authorList>
    </citation>
    <scope>NUCLEOTIDE SEQUENCE</scope>
    <source>
        <strain evidence="1">GMGI-L3</strain>
    </source>
</reference>
<dbReference type="AlphaFoldDB" id="A0A8J5JRE1"/>
<proteinExistence type="predicted"/>
<organism evidence="1 2">
    <name type="scientific">Homarus americanus</name>
    <name type="common">American lobster</name>
    <dbReference type="NCBI Taxonomy" id="6706"/>
    <lineage>
        <taxon>Eukaryota</taxon>
        <taxon>Metazoa</taxon>
        <taxon>Ecdysozoa</taxon>
        <taxon>Arthropoda</taxon>
        <taxon>Crustacea</taxon>
        <taxon>Multicrustacea</taxon>
        <taxon>Malacostraca</taxon>
        <taxon>Eumalacostraca</taxon>
        <taxon>Eucarida</taxon>
        <taxon>Decapoda</taxon>
        <taxon>Pleocyemata</taxon>
        <taxon>Astacidea</taxon>
        <taxon>Nephropoidea</taxon>
        <taxon>Nephropidae</taxon>
        <taxon>Homarus</taxon>
    </lineage>
</organism>